<evidence type="ECO:0000313" key="3">
    <source>
        <dbReference type="Proteomes" id="UP000182124"/>
    </source>
</evidence>
<dbReference type="GO" id="GO:0071281">
    <property type="term" value="P:cellular response to iron ion"/>
    <property type="evidence" value="ECO:0007669"/>
    <property type="project" value="TreeGrafter"/>
</dbReference>
<dbReference type="Proteomes" id="UP000182124">
    <property type="component" value="Unassembled WGS sequence"/>
</dbReference>
<dbReference type="RefSeq" id="WP_023575135.1">
    <property type="nucleotide sequence ID" value="NZ_CBCSBQ010000013.1"/>
</dbReference>
<dbReference type="SUPFAM" id="SSF53807">
    <property type="entry name" value="Helical backbone' metal receptor"/>
    <property type="match status" value="1"/>
</dbReference>
<proteinExistence type="predicted"/>
<dbReference type="InterPro" id="IPR002491">
    <property type="entry name" value="ABC_transptr_periplasmic_BD"/>
</dbReference>
<dbReference type="STRING" id="329186.SAMN02927925_00042"/>
<dbReference type="Pfam" id="PF01497">
    <property type="entry name" value="Peripla_BP_2"/>
    <property type="match status" value="1"/>
</dbReference>
<dbReference type="PANTHER" id="PTHR30535">
    <property type="entry name" value="VITAMIN B12-BINDING PROTEIN"/>
    <property type="match status" value="1"/>
</dbReference>
<dbReference type="Gene3D" id="3.40.50.1980">
    <property type="entry name" value="Nitrogenase molybdenum iron protein domain"/>
    <property type="match status" value="2"/>
</dbReference>
<gene>
    <name evidence="2" type="ORF">SAMN02927925_00042</name>
</gene>
<protein>
    <submittedName>
        <fullName evidence="2">Iron complex transport system substrate-binding protein</fullName>
    </submittedName>
</protein>
<name>A0A1G4V1P8_9FLAO</name>
<feature type="domain" description="Fe/B12 periplasmic-binding" evidence="1">
    <location>
        <begin position="93"/>
        <end position="365"/>
    </location>
</feature>
<accession>A0A1G4V1P8</accession>
<dbReference type="eggNOG" id="COG0614">
    <property type="taxonomic scope" value="Bacteria"/>
</dbReference>
<dbReference type="InterPro" id="IPR050902">
    <property type="entry name" value="ABC_Transporter_SBP"/>
</dbReference>
<dbReference type="AlphaFoldDB" id="A0A1G4V1P8"/>
<sequence length="378" mass="42653">MKNQFSVALLSFIFLFLSCKKEQPQTTVAEKTENSIRHAKGLEIYNYNGYSVVKVKHPWPKSENGFTYILKEKNGIVPDSLQKYTTVSVPVQSIIVTSTTHIPSLEMLGVENTLVGFPHTDFISSEKTRALIDAGKVKNLGQNESINTEVAIDLSPEVIVGFSIDSNNKTFNNLEKAGMKILYNGDWTEQTPLGKSEWIKFFGALYGKNKEAEEVFKKIEKDYTDAVVLAQKATNRPTALSGGMYQDTWNLPQGDSWAALFLRDANIHYLWKDTKGIGSLALSFEKVLEKAQNAEYWFGPGQFSTLKELLDSNPHYAQFKAFKNKNVYSFTTKTGAKGGVIYYEQAANRPDLVLKDLIKITNPEVLPDYQLYFFQKLK</sequence>
<reference evidence="2 3" key="1">
    <citation type="submission" date="2016-10" db="EMBL/GenBank/DDBJ databases">
        <authorList>
            <person name="de Groot N.N."/>
        </authorList>
    </citation>
    <scope>NUCLEOTIDE SEQUENCE [LARGE SCALE GENOMIC DNA]</scope>
    <source>
        <strain evidence="2 3">CGMCC 1.3801</strain>
    </source>
</reference>
<dbReference type="PROSITE" id="PS50983">
    <property type="entry name" value="FE_B12_PBP"/>
    <property type="match status" value="1"/>
</dbReference>
<dbReference type="PROSITE" id="PS51257">
    <property type="entry name" value="PROKAR_LIPOPROTEIN"/>
    <property type="match status" value="1"/>
</dbReference>
<dbReference type="PANTHER" id="PTHR30535:SF34">
    <property type="entry name" value="MOLYBDATE-BINDING PROTEIN MOLA"/>
    <property type="match status" value="1"/>
</dbReference>
<evidence type="ECO:0000313" key="2">
    <source>
        <dbReference type="EMBL" id="SCW99828.1"/>
    </source>
</evidence>
<organism evidence="2 3">
    <name type="scientific">Flavobacterium saliperosum</name>
    <dbReference type="NCBI Taxonomy" id="329186"/>
    <lineage>
        <taxon>Bacteria</taxon>
        <taxon>Pseudomonadati</taxon>
        <taxon>Bacteroidota</taxon>
        <taxon>Flavobacteriia</taxon>
        <taxon>Flavobacteriales</taxon>
        <taxon>Flavobacteriaceae</taxon>
        <taxon>Flavobacterium</taxon>
    </lineage>
</organism>
<evidence type="ECO:0000259" key="1">
    <source>
        <dbReference type="PROSITE" id="PS50983"/>
    </source>
</evidence>
<dbReference type="EMBL" id="FMTY01000001">
    <property type="protein sequence ID" value="SCW99828.1"/>
    <property type="molecule type" value="Genomic_DNA"/>
</dbReference>